<sequence length="47" mass="5266">MSKSVTNARIVLIQTECNCMIPRFPFMRSGTWSSFVADSDIVGRDTP</sequence>
<comment type="caution">
    <text evidence="1">The sequence shown here is derived from an EMBL/GenBank/DDBJ whole genome shotgun (WGS) entry which is preliminary data.</text>
</comment>
<protein>
    <submittedName>
        <fullName evidence="1">Uncharacterized protein</fullName>
    </submittedName>
</protein>
<accession>J3JJK0</accession>
<proteinExistence type="predicted"/>
<evidence type="ECO:0000313" key="1">
    <source>
        <dbReference type="EMBL" id="EJN84569.1"/>
    </source>
</evidence>
<name>J3JJK0_ACTNH</name>
<reference evidence="1 2" key="1">
    <citation type="submission" date="2012-07" db="EMBL/GenBank/DDBJ databases">
        <authorList>
            <person name="Durkin A.S."/>
            <person name="McCorrison J."/>
            <person name="Torralba M."/>
            <person name="Gillis M."/>
            <person name="Methe B."/>
            <person name="Sutton G."/>
            <person name="Nelson K.E."/>
        </authorList>
    </citation>
    <scope>NUCLEOTIDE SEQUENCE [LARGE SCALE GENOMIC DNA]</scope>
    <source>
        <strain evidence="2">ATCC 12104 / DSM 43013 / CCUG 2238 / JCM 8349 / NCTC 10301 / Howell 279</strain>
    </source>
</reference>
<gene>
    <name evidence="1" type="ORF">HMPREF1129_2289</name>
</gene>
<dbReference type="Proteomes" id="UP000007814">
    <property type="component" value="Unassembled WGS sequence"/>
</dbReference>
<dbReference type="EMBL" id="ALJK01000143">
    <property type="protein sequence ID" value="EJN84569.1"/>
    <property type="molecule type" value="Genomic_DNA"/>
</dbReference>
<dbReference type="AlphaFoldDB" id="J3JJK0"/>
<evidence type="ECO:0000313" key="2">
    <source>
        <dbReference type="Proteomes" id="UP000007814"/>
    </source>
</evidence>
<organism evidence="1 2">
    <name type="scientific">Actinomyces naeslundii (strain ATCC 12104 / DSM 43013 / CCUG 2238 / JCM 8349 / NCTC 10301 / Howell 279)</name>
    <dbReference type="NCBI Taxonomy" id="1115803"/>
    <lineage>
        <taxon>Bacteria</taxon>
        <taxon>Bacillati</taxon>
        <taxon>Actinomycetota</taxon>
        <taxon>Actinomycetes</taxon>
        <taxon>Actinomycetales</taxon>
        <taxon>Actinomycetaceae</taxon>
        <taxon>Actinomyces</taxon>
    </lineage>
</organism>